<dbReference type="Pfam" id="PF01565">
    <property type="entry name" value="FAD_binding_4"/>
    <property type="match status" value="1"/>
</dbReference>
<dbReference type="EMBL" id="CAFBIY010000102">
    <property type="protein sequence ID" value="CAB4851908.1"/>
    <property type="molecule type" value="Genomic_DNA"/>
</dbReference>
<dbReference type="InterPro" id="IPR036318">
    <property type="entry name" value="FAD-bd_PCMH-like_sf"/>
</dbReference>
<reference evidence="4" key="1">
    <citation type="submission" date="2020-05" db="EMBL/GenBank/DDBJ databases">
        <authorList>
            <person name="Chiriac C."/>
            <person name="Salcher M."/>
            <person name="Ghai R."/>
            <person name="Kavagutti S V."/>
        </authorList>
    </citation>
    <scope>NUCLEOTIDE SEQUENCE</scope>
</reference>
<organism evidence="4">
    <name type="scientific">freshwater metagenome</name>
    <dbReference type="NCBI Taxonomy" id="449393"/>
    <lineage>
        <taxon>unclassified sequences</taxon>
        <taxon>metagenomes</taxon>
        <taxon>ecological metagenomes</taxon>
    </lineage>
</organism>
<dbReference type="InterPro" id="IPR016169">
    <property type="entry name" value="FAD-bd_PCMH_sub2"/>
</dbReference>
<gene>
    <name evidence="5" type="ORF">UFOPK2656_01099</name>
    <name evidence="6" type="ORF">UFOPK3267_01795</name>
    <name evidence="7" type="ORF">UFOPK3651_01525</name>
    <name evidence="8" type="ORF">UFOPK3931_01272</name>
    <name evidence="4" type="ORF">UFOPK4189_01488</name>
</gene>
<evidence type="ECO:0000313" key="5">
    <source>
        <dbReference type="EMBL" id="CAB4717860.1"/>
    </source>
</evidence>
<evidence type="ECO:0000256" key="2">
    <source>
        <dbReference type="ARBA" id="ARBA00022827"/>
    </source>
</evidence>
<evidence type="ECO:0000313" key="7">
    <source>
        <dbReference type="EMBL" id="CAB4931723.1"/>
    </source>
</evidence>
<dbReference type="GO" id="GO:0071949">
    <property type="term" value="F:FAD binding"/>
    <property type="evidence" value="ECO:0007669"/>
    <property type="project" value="InterPro"/>
</dbReference>
<protein>
    <submittedName>
        <fullName evidence="4">Unannotated protein</fullName>
    </submittedName>
</protein>
<dbReference type="InterPro" id="IPR006094">
    <property type="entry name" value="Oxid_FAD_bind_N"/>
</dbReference>
<dbReference type="SUPFAM" id="SSF56176">
    <property type="entry name" value="FAD-binding/transporter-associated domain-like"/>
    <property type="match status" value="1"/>
</dbReference>
<dbReference type="AlphaFoldDB" id="A0A6J6A5K9"/>
<keyword evidence="2" id="KW-0274">FAD</keyword>
<dbReference type="Gene3D" id="3.30.465.10">
    <property type="match status" value="1"/>
</dbReference>
<dbReference type="PANTHER" id="PTHR11748">
    <property type="entry name" value="D-LACTATE DEHYDROGENASE"/>
    <property type="match status" value="1"/>
</dbReference>
<dbReference type="PROSITE" id="PS51387">
    <property type="entry name" value="FAD_PCMH"/>
    <property type="match status" value="1"/>
</dbReference>
<evidence type="ECO:0000313" key="6">
    <source>
        <dbReference type="EMBL" id="CAB4851908.1"/>
    </source>
</evidence>
<name>A0A6J6A5K9_9ZZZZ</name>
<feature type="domain" description="FAD-binding PCMH-type" evidence="3">
    <location>
        <begin position="1"/>
        <end position="156"/>
    </location>
</feature>
<evidence type="ECO:0000256" key="1">
    <source>
        <dbReference type="ARBA" id="ARBA00022630"/>
    </source>
</evidence>
<accession>A0A6J6A5K9</accession>
<dbReference type="InterPro" id="IPR016164">
    <property type="entry name" value="FAD-linked_Oxase-like_C"/>
</dbReference>
<dbReference type="EMBL" id="CAFBOL010000027">
    <property type="protein sequence ID" value="CAB4987838.1"/>
    <property type="molecule type" value="Genomic_DNA"/>
</dbReference>
<evidence type="ECO:0000259" key="3">
    <source>
        <dbReference type="PROSITE" id="PS51387"/>
    </source>
</evidence>
<dbReference type="SUPFAM" id="SSF55103">
    <property type="entry name" value="FAD-linked oxidases, C-terminal domain"/>
    <property type="match status" value="1"/>
</dbReference>
<proteinExistence type="predicted"/>
<evidence type="ECO:0000313" key="8">
    <source>
        <dbReference type="EMBL" id="CAB4987838.1"/>
    </source>
</evidence>
<sequence>MIALDEFAAAVGSQGPVTIAGLGTRGGAVPGVHTVTAPLGIDFVQADEMIVSCGAGTPVDELVAAMAAHGQTVCLPAGGTVGGALAVGHSDVRRLGYGPVRDTLLQARYVSAAGEIVKAGGPTVKNVSGFDLCRLLVGSYGTLGFLGEVVLRTRPLAKHSQWFVTDATDPYPVFAALYRPVSVLWDGRRVWSLLEGHPADVEAQATSAGLAPCGGPPVLPTGSRRSLSPTQLVELAGDFVAEIGVGIVHHAQPATQAAVGEREAALSRALRVRFDPAGRLNPGLGV</sequence>
<dbReference type="InterPro" id="IPR016166">
    <property type="entry name" value="FAD-bd_PCMH"/>
</dbReference>
<dbReference type="PANTHER" id="PTHR11748:SF103">
    <property type="entry name" value="GLYCOLATE OXIDASE SUBUNIT GLCE"/>
    <property type="match status" value="1"/>
</dbReference>
<dbReference type="EMBL" id="CAESGF010000007">
    <property type="protein sequence ID" value="CAB4363712.1"/>
    <property type="molecule type" value="Genomic_DNA"/>
</dbReference>
<dbReference type="EMBL" id="CAEZYF010000005">
    <property type="protein sequence ID" value="CAB4717860.1"/>
    <property type="molecule type" value="Genomic_DNA"/>
</dbReference>
<evidence type="ECO:0000313" key="4">
    <source>
        <dbReference type="EMBL" id="CAB4363712.1"/>
    </source>
</evidence>
<keyword evidence="1" id="KW-0285">Flavoprotein</keyword>
<dbReference type="GO" id="GO:0003824">
    <property type="term" value="F:catalytic activity"/>
    <property type="evidence" value="ECO:0007669"/>
    <property type="project" value="InterPro"/>
</dbReference>
<dbReference type="EMBL" id="CAFBMT010000007">
    <property type="protein sequence ID" value="CAB4931723.1"/>
    <property type="molecule type" value="Genomic_DNA"/>
</dbReference>